<evidence type="ECO:0000313" key="7">
    <source>
        <dbReference type="EMBL" id="PGH26421.1"/>
    </source>
</evidence>
<dbReference type="SUPFAM" id="SSF50630">
    <property type="entry name" value="Acid proteases"/>
    <property type="match status" value="1"/>
</dbReference>
<keyword evidence="2" id="KW-0378">Hydrolase</keyword>
<dbReference type="PANTHER" id="PTHR47966">
    <property type="entry name" value="BETA-SITE APP-CLEAVING ENZYME, ISOFORM A-RELATED"/>
    <property type="match status" value="1"/>
</dbReference>
<dbReference type="InterPro" id="IPR034164">
    <property type="entry name" value="Pepsin-like_dom"/>
</dbReference>
<dbReference type="PANTHER" id="PTHR47966:SF51">
    <property type="entry name" value="BETA-SITE APP-CLEAVING ENZYME, ISOFORM A-RELATED"/>
    <property type="match status" value="1"/>
</dbReference>
<keyword evidence="4" id="KW-0472">Membrane</keyword>
<comment type="caution">
    <text evidence="7">The sequence shown here is derived from an EMBL/GenBank/DDBJ whole genome shotgun (WGS) entry which is preliminary data.</text>
</comment>
<feature type="compositionally biased region" description="Polar residues" evidence="3">
    <location>
        <begin position="607"/>
        <end position="624"/>
    </location>
</feature>
<keyword evidence="4" id="KW-1133">Transmembrane helix</keyword>
<evidence type="ECO:0000256" key="1">
    <source>
        <dbReference type="ARBA" id="ARBA00007447"/>
    </source>
</evidence>
<gene>
    <name evidence="7" type="ORF">AJ80_01919</name>
</gene>
<dbReference type="Pfam" id="PF00026">
    <property type="entry name" value="Asp"/>
    <property type="match status" value="1"/>
</dbReference>
<dbReference type="CDD" id="cd05471">
    <property type="entry name" value="pepsin_like"/>
    <property type="match status" value="1"/>
</dbReference>
<keyword evidence="5" id="KW-0732">Signal</keyword>
<feature type="compositionally biased region" description="Low complexity" evidence="3">
    <location>
        <begin position="558"/>
        <end position="580"/>
    </location>
</feature>
<feature type="chain" id="PRO_5012112111" description="Peptidase A1 domain-containing protein" evidence="5">
    <location>
        <begin position="24"/>
        <end position="707"/>
    </location>
</feature>
<feature type="region of interest" description="Disordered" evidence="3">
    <location>
        <begin position="558"/>
        <end position="707"/>
    </location>
</feature>
<dbReference type="InterPro" id="IPR021109">
    <property type="entry name" value="Peptidase_aspartic_dom_sf"/>
</dbReference>
<accession>A0A2B7YZE8</accession>
<evidence type="ECO:0000256" key="5">
    <source>
        <dbReference type="SAM" id="SignalP"/>
    </source>
</evidence>
<feature type="region of interest" description="Disordered" evidence="3">
    <location>
        <begin position="462"/>
        <end position="532"/>
    </location>
</feature>
<evidence type="ECO:0000256" key="2">
    <source>
        <dbReference type="ARBA" id="ARBA00022801"/>
    </source>
</evidence>
<proteinExistence type="inferred from homology"/>
<dbReference type="GO" id="GO:0000324">
    <property type="term" value="C:fungal-type vacuole"/>
    <property type="evidence" value="ECO:0007669"/>
    <property type="project" value="TreeGrafter"/>
</dbReference>
<evidence type="ECO:0000256" key="3">
    <source>
        <dbReference type="SAM" id="MobiDB-lite"/>
    </source>
</evidence>
<dbReference type="STRING" id="1447883.A0A2B7YZE8"/>
<dbReference type="PROSITE" id="PS51767">
    <property type="entry name" value="PEPTIDASE_A1"/>
    <property type="match status" value="1"/>
</dbReference>
<dbReference type="GO" id="GO:0006508">
    <property type="term" value="P:proteolysis"/>
    <property type="evidence" value="ECO:0007669"/>
    <property type="project" value="InterPro"/>
</dbReference>
<keyword evidence="4" id="KW-0812">Transmembrane</keyword>
<dbReference type="InterPro" id="IPR033121">
    <property type="entry name" value="PEPTIDASE_A1"/>
</dbReference>
<feature type="transmembrane region" description="Helical" evidence="4">
    <location>
        <begin position="426"/>
        <end position="452"/>
    </location>
</feature>
<reference evidence="7 8" key="1">
    <citation type="submission" date="2017-10" db="EMBL/GenBank/DDBJ databases">
        <title>Comparative genomics in systemic dimorphic fungi from Ajellomycetaceae.</title>
        <authorList>
            <person name="Munoz J.F."/>
            <person name="Mcewen J.G."/>
            <person name="Clay O.K."/>
            <person name="Cuomo C.A."/>
        </authorList>
    </citation>
    <scope>NUCLEOTIDE SEQUENCE [LARGE SCALE GENOMIC DNA]</scope>
    <source>
        <strain evidence="7 8">UAMH7299</strain>
    </source>
</reference>
<keyword evidence="8" id="KW-1185">Reference proteome</keyword>
<dbReference type="CDD" id="cd12087">
    <property type="entry name" value="TM_EGFR-like"/>
    <property type="match status" value="1"/>
</dbReference>
<dbReference type="EMBL" id="PDNA01000017">
    <property type="protein sequence ID" value="PGH26421.1"/>
    <property type="molecule type" value="Genomic_DNA"/>
</dbReference>
<feature type="compositionally biased region" description="Basic and acidic residues" evidence="3">
    <location>
        <begin position="485"/>
        <end position="495"/>
    </location>
</feature>
<dbReference type="GO" id="GO:0004190">
    <property type="term" value="F:aspartic-type endopeptidase activity"/>
    <property type="evidence" value="ECO:0007669"/>
    <property type="project" value="InterPro"/>
</dbReference>
<sequence length="707" mass="75671">MRTLAPIAQLLCLLAIATVSVEAARNFSASPVVVPPSQIWEGNDGSWSTFFLRLGNKLDPIRTLVSTSGTYVVAVLAQACDSAEDKNACAEGRGLTFDPSHSSTWYDQGFFALDQQNNLGLSVPGNFGLDRVGLGIVDNPDLEFPNQTIGGIIAEEFYFGSLGLSIQPTNFSTFTDPKSSFITSLRDDGAIPSLSWAYTAGAEYRLTKVPGSLVFGGYDSSRFTPNDLTIHMSPDSSRDLIVGLQSITTRDADGKETTLMSSGIFSFVDSTLPYIWLPREACDAFEKEFGLTWNATLEMYLVNETAYKTLTERKPHFNFTIGPEKEGGETVRFDLPYDSFDLTAKPPLTSDNTRYFPIKRAANDTQYTLGRAFLQEVYLIADYERSNFSLSQCTFTAGAKPTIVPIKSVDAKIITISGPDPTSRSLSAGAIAGIVVGVVLGLLAIAGLAFFWTSRIQRRQAATDPSHPGYSEMEDSNRPAAAEVSGDHPQPKTELEGSLLAKFSNKPPAEMDSGNNNQPADGFYSPKAEDAPQELAPEAAIHEMFDPSVYREMADTAGTSTQATRAAASRAVESRAAAATGRLDTIEELQSPVSSVDPLTPLPSYSEGVSTTMSMGSIQPTLFTTRPLAPTSEDMDKKLPLDEQSSEGPVSQQTSTQGDAGAVAESNAQESPPAAQAGTEALTSPSDGQSPPEEPPPPPSSEPGAKQ</sequence>
<organism evidence="7 8">
    <name type="scientific">Polytolypa hystricis (strain UAMH7299)</name>
    <dbReference type="NCBI Taxonomy" id="1447883"/>
    <lineage>
        <taxon>Eukaryota</taxon>
        <taxon>Fungi</taxon>
        <taxon>Dikarya</taxon>
        <taxon>Ascomycota</taxon>
        <taxon>Pezizomycotina</taxon>
        <taxon>Eurotiomycetes</taxon>
        <taxon>Eurotiomycetidae</taxon>
        <taxon>Onygenales</taxon>
        <taxon>Onygenales incertae sedis</taxon>
        <taxon>Polytolypa</taxon>
    </lineage>
</organism>
<feature type="domain" description="Peptidase A1" evidence="6">
    <location>
        <begin position="48"/>
        <end position="391"/>
    </location>
</feature>
<feature type="compositionally biased region" description="Polar residues" evidence="3">
    <location>
        <begin position="646"/>
        <end position="658"/>
    </location>
</feature>
<name>A0A2B7YZE8_POLH7</name>
<dbReference type="InterPro" id="IPR001461">
    <property type="entry name" value="Aspartic_peptidase_A1"/>
</dbReference>
<dbReference type="Proteomes" id="UP000224634">
    <property type="component" value="Unassembled WGS sequence"/>
</dbReference>
<evidence type="ECO:0000256" key="4">
    <source>
        <dbReference type="SAM" id="Phobius"/>
    </source>
</evidence>
<feature type="compositionally biased region" description="Pro residues" evidence="3">
    <location>
        <begin position="692"/>
        <end position="701"/>
    </location>
</feature>
<evidence type="ECO:0000313" key="8">
    <source>
        <dbReference type="Proteomes" id="UP000224634"/>
    </source>
</evidence>
<dbReference type="Gene3D" id="2.40.70.10">
    <property type="entry name" value="Acid Proteases"/>
    <property type="match status" value="2"/>
</dbReference>
<dbReference type="OrthoDB" id="4074350at2759"/>
<protein>
    <recommendedName>
        <fullName evidence="6">Peptidase A1 domain-containing protein</fullName>
    </recommendedName>
</protein>
<feature type="signal peptide" evidence="5">
    <location>
        <begin position="1"/>
        <end position="23"/>
    </location>
</feature>
<evidence type="ECO:0000259" key="6">
    <source>
        <dbReference type="PROSITE" id="PS51767"/>
    </source>
</evidence>
<dbReference type="AlphaFoldDB" id="A0A2B7YZE8"/>
<comment type="similarity">
    <text evidence="1">Belongs to the peptidase A1 family.</text>
</comment>